<gene>
    <name evidence="7" type="ORF">E6C70_02065</name>
</gene>
<keyword evidence="8" id="KW-1185">Reference proteome</keyword>
<evidence type="ECO:0000256" key="4">
    <source>
        <dbReference type="PROSITE-ProRule" id="PRU00510"/>
    </source>
</evidence>
<dbReference type="Gene3D" id="1.20.120.910">
    <property type="entry name" value="DksA, coiled-coil domain"/>
    <property type="match status" value="1"/>
</dbReference>
<evidence type="ECO:0000256" key="2">
    <source>
        <dbReference type="ARBA" id="ARBA00022771"/>
    </source>
</evidence>
<dbReference type="OrthoDB" id="1121111at2"/>
<dbReference type="EMBL" id="SSSN01000003">
    <property type="protein sequence ID" value="THG35838.1"/>
    <property type="molecule type" value="Genomic_DNA"/>
</dbReference>
<dbReference type="SUPFAM" id="SSF57716">
    <property type="entry name" value="Glucocorticoid receptor-like (DNA-binding domain)"/>
    <property type="match status" value="1"/>
</dbReference>
<organism evidence="7 8">
    <name type="scientific">Orlajensenia flava</name>
    <dbReference type="NCBI Taxonomy" id="2565934"/>
    <lineage>
        <taxon>Bacteria</taxon>
        <taxon>Bacillati</taxon>
        <taxon>Actinomycetota</taxon>
        <taxon>Actinomycetes</taxon>
        <taxon>Micrococcales</taxon>
        <taxon>Microbacteriaceae</taxon>
        <taxon>Orlajensenia</taxon>
    </lineage>
</organism>
<comment type="caution">
    <text evidence="7">The sequence shown here is derived from an EMBL/GenBank/DDBJ whole genome shotgun (WGS) entry which is preliminary data.</text>
</comment>
<evidence type="ECO:0000313" key="8">
    <source>
        <dbReference type="Proteomes" id="UP000307380"/>
    </source>
</evidence>
<dbReference type="PROSITE" id="PS51128">
    <property type="entry name" value="ZF_DKSA_2"/>
    <property type="match status" value="1"/>
</dbReference>
<evidence type="ECO:0000313" key="7">
    <source>
        <dbReference type="EMBL" id="THG35838.1"/>
    </source>
</evidence>
<feature type="region of interest" description="Disordered" evidence="5">
    <location>
        <begin position="37"/>
        <end position="56"/>
    </location>
</feature>
<accession>A0A4S4FZF0</accession>
<keyword evidence="1" id="KW-0479">Metal-binding</keyword>
<feature type="domain" description="Zinc finger DksA/TraR C4-type" evidence="6">
    <location>
        <begin position="86"/>
        <end position="121"/>
    </location>
</feature>
<dbReference type="PANTHER" id="PTHR33823">
    <property type="entry name" value="RNA POLYMERASE-BINDING TRANSCRIPTION FACTOR DKSA-RELATED"/>
    <property type="match status" value="1"/>
</dbReference>
<dbReference type="Proteomes" id="UP000307380">
    <property type="component" value="Unassembled WGS sequence"/>
</dbReference>
<evidence type="ECO:0000259" key="6">
    <source>
        <dbReference type="Pfam" id="PF01258"/>
    </source>
</evidence>
<evidence type="ECO:0000256" key="5">
    <source>
        <dbReference type="SAM" id="MobiDB-lite"/>
    </source>
</evidence>
<dbReference type="InterPro" id="IPR000962">
    <property type="entry name" value="Znf_DskA_TraR"/>
</dbReference>
<evidence type="ECO:0000256" key="1">
    <source>
        <dbReference type="ARBA" id="ARBA00022723"/>
    </source>
</evidence>
<dbReference type="AlphaFoldDB" id="A0A4S4FZF0"/>
<keyword evidence="3" id="KW-0862">Zinc</keyword>
<protein>
    <submittedName>
        <fullName evidence="7">TraR/DksA family transcriptional regulator</fullName>
    </submittedName>
</protein>
<sequence length="123" mass="13164">MTSHAEPHAARAALERRRADAVRGLARIADGLTVVREGRNDGAADDEHDPEGPTMAAEWSRLTGGESDLRVEVAAIDAAIARIDAGEYGSCIRCGRAIGAERLRARPEAELCIDCARLLERSS</sequence>
<proteinExistence type="predicted"/>
<dbReference type="GO" id="GO:0008270">
    <property type="term" value="F:zinc ion binding"/>
    <property type="evidence" value="ECO:0007669"/>
    <property type="project" value="UniProtKB-KW"/>
</dbReference>
<name>A0A4S4FZF0_9MICO</name>
<dbReference type="Pfam" id="PF01258">
    <property type="entry name" value="zf-dskA_traR"/>
    <property type="match status" value="1"/>
</dbReference>
<reference evidence="7 8" key="1">
    <citation type="submission" date="2019-04" db="EMBL/GenBank/DDBJ databases">
        <authorList>
            <person name="Jiang L."/>
        </authorList>
    </citation>
    <scope>NUCLEOTIDE SEQUENCE [LARGE SCALE GENOMIC DNA]</scope>
    <source>
        <strain evidence="7 8">YIM 131861</strain>
    </source>
</reference>
<feature type="zinc finger region" description="dksA C4-type" evidence="4">
    <location>
        <begin position="91"/>
        <end position="115"/>
    </location>
</feature>
<evidence type="ECO:0000256" key="3">
    <source>
        <dbReference type="ARBA" id="ARBA00022833"/>
    </source>
</evidence>
<keyword evidence="2" id="KW-0863">Zinc-finger</keyword>